<gene>
    <name evidence="2" type="ORF">C2134_09960</name>
</gene>
<name>A0A2K4MPT9_9NEIS</name>
<feature type="region of interest" description="Disordered" evidence="1">
    <location>
        <begin position="1"/>
        <end position="28"/>
    </location>
</feature>
<keyword evidence="3" id="KW-1185">Reference proteome</keyword>
<proteinExistence type="predicted"/>
<feature type="compositionally biased region" description="Gly residues" evidence="1">
    <location>
        <begin position="11"/>
        <end position="22"/>
    </location>
</feature>
<reference evidence="2 3" key="1">
    <citation type="submission" date="2018-01" db="EMBL/GenBank/DDBJ databases">
        <title>Genomic Sequence of Chromobacterium MWU13-2610 from wild cranberry bogs within the Cape Cod National Seashore.</title>
        <authorList>
            <person name="O'Hara-Hanley K."/>
            <person name="Soby S."/>
            <person name="Harrison A."/>
        </authorList>
    </citation>
    <scope>NUCLEOTIDE SEQUENCE [LARGE SCALE GENOMIC DNA]</scope>
    <source>
        <strain evidence="2 3">MWU13-2610</strain>
    </source>
</reference>
<dbReference type="Proteomes" id="UP000236416">
    <property type="component" value="Unassembled WGS sequence"/>
</dbReference>
<evidence type="ECO:0000256" key="1">
    <source>
        <dbReference type="SAM" id="MobiDB-lite"/>
    </source>
</evidence>
<comment type="caution">
    <text evidence="2">The sequence shown here is derived from an EMBL/GenBank/DDBJ whole genome shotgun (WGS) entry which is preliminary data.</text>
</comment>
<sequence>MYTDKPLAPGGRAGRGMEGLGVAGKKNPAAAGCKEEKISYQSFDHSFSSDRSISDEYEKALRKIVRDRVKTR</sequence>
<organism evidence="2 3">
    <name type="scientific">Chromobacterium sinusclupearum</name>
    <dbReference type="NCBI Taxonomy" id="2077146"/>
    <lineage>
        <taxon>Bacteria</taxon>
        <taxon>Pseudomonadati</taxon>
        <taxon>Pseudomonadota</taxon>
        <taxon>Betaproteobacteria</taxon>
        <taxon>Neisseriales</taxon>
        <taxon>Chromobacteriaceae</taxon>
        <taxon>Chromobacterium</taxon>
    </lineage>
</organism>
<evidence type="ECO:0000313" key="2">
    <source>
        <dbReference type="EMBL" id="POA98785.1"/>
    </source>
</evidence>
<protein>
    <submittedName>
        <fullName evidence="2">Uncharacterized protein</fullName>
    </submittedName>
</protein>
<dbReference type="AlphaFoldDB" id="A0A2K4MPT9"/>
<evidence type="ECO:0000313" key="3">
    <source>
        <dbReference type="Proteomes" id="UP000236416"/>
    </source>
</evidence>
<dbReference type="EMBL" id="PPTF01000036">
    <property type="protein sequence ID" value="POA98785.1"/>
    <property type="molecule type" value="Genomic_DNA"/>
</dbReference>
<accession>A0A2K4MPT9</accession>